<keyword evidence="1 2" id="KW-0238">DNA-binding</keyword>
<evidence type="ECO:0000259" key="4">
    <source>
        <dbReference type="PROSITE" id="PS51517"/>
    </source>
</evidence>
<feature type="domain" description="NDT80" evidence="4">
    <location>
        <begin position="105"/>
        <end position="345"/>
    </location>
</feature>
<protein>
    <recommendedName>
        <fullName evidence="4">NDT80 domain-containing protein</fullName>
    </recommendedName>
</protein>
<dbReference type="InterPro" id="IPR024061">
    <property type="entry name" value="NDT80_DNA-bd_dom"/>
</dbReference>
<dbReference type="PANTHER" id="PTHR35144">
    <property type="entry name" value="MEIOSIS-SPECIFIC TRANSCRIPTION FACTOR NDT80"/>
    <property type="match status" value="1"/>
</dbReference>
<dbReference type="InterPro" id="IPR037141">
    <property type="entry name" value="NDT80_DNA-bd_dom_sf"/>
</dbReference>
<dbReference type="SUPFAM" id="SSF49417">
    <property type="entry name" value="p53-like transcription factors"/>
    <property type="match status" value="1"/>
</dbReference>
<dbReference type="Pfam" id="PF05224">
    <property type="entry name" value="NDT80_PhoG"/>
    <property type="match status" value="1"/>
</dbReference>
<dbReference type="PROSITE" id="PS51517">
    <property type="entry name" value="NDT80"/>
    <property type="match status" value="1"/>
</dbReference>
<evidence type="ECO:0000256" key="1">
    <source>
        <dbReference type="ARBA" id="ARBA00023125"/>
    </source>
</evidence>
<dbReference type="GO" id="GO:0000228">
    <property type="term" value="C:nuclear chromosome"/>
    <property type="evidence" value="ECO:0007669"/>
    <property type="project" value="TreeGrafter"/>
</dbReference>
<dbReference type="GO" id="GO:0045944">
    <property type="term" value="P:positive regulation of transcription by RNA polymerase II"/>
    <property type="evidence" value="ECO:0007669"/>
    <property type="project" value="TreeGrafter"/>
</dbReference>
<feature type="region of interest" description="Disordered" evidence="3">
    <location>
        <begin position="439"/>
        <end position="507"/>
    </location>
</feature>
<feature type="DNA-binding region" description="NDT80" evidence="2">
    <location>
        <begin position="105"/>
        <end position="345"/>
    </location>
</feature>
<dbReference type="InterPro" id="IPR052605">
    <property type="entry name" value="Fungal_trans_regulator"/>
</dbReference>
<evidence type="ECO:0000256" key="2">
    <source>
        <dbReference type="PROSITE-ProRule" id="PRU00850"/>
    </source>
</evidence>
<dbReference type="PANTHER" id="PTHR35144:SF2">
    <property type="entry name" value="MEIOSIS-SPECIFIC TRANSCRIPTION FACTOR NDT80"/>
    <property type="match status" value="1"/>
</dbReference>
<dbReference type="OrthoDB" id="2288358at2759"/>
<feature type="region of interest" description="Disordered" evidence="3">
    <location>
        <begin position="1"/>
        <end position="27"/>
    </location>
</feature>
<feature type="region of interest" description="Disordered" evidence="3">
    <location>
        <begin position="247"/>
        <end position="268"/>
    </location>
</feature>
<reference evidence="5" key="1">
    <citation type="submission" date="2022-07" db="EMBL/GenBank/DDBJ databases">
        <title>Phylogenomic reconstructions and comparative analyses of Kickxellomycotina fungi.</title>
        <authorList>
            <person name="Reynolds N.K."/>
            <person name="Stajich J.E."/>
            <person name="Barry K."/>
            <person name="Grigoriev I.V."/>
            <person name="Crous P."/>
            <person name="Smith M.E."/>
        </authorList>
    </citation>
    <scope>NUCLEOTIDE SEQUENCE</scope>
    <source>
        <strain evidence="5">RSA 861</strain>
    </source>
</reference>
<organism evidence="5 6">
    <name type="scientific">Tieghemiomyces parasiticus</name>
    <dbReference type="NCBI Taxonomy" id="78921"/>
    <lineage>
        <taxon>Eukaryota</taxon>
        <taxon>Fungi</taxon>
        <taxon>Fungi incertae sedis</taxon>
        <taxon>Zoopagomycota</taxon>
        <taxon>Kickxellomycotina</taxon>
        <taxon>Dimargaritomycetes</taxon>
        <taxon>Dimargaritales</taxon>
        <taxon>Dimargaritaceae</taxon>
        <taxon>Tieghemiomyces</taxon>
    </lineage>
</organism>
<proteinExistence type="predicted"/>
<dbReference type="Proteomes" id="UP001150569">
    <property type="component" value="Unassembled WGS sequence"/>
</dbReference>
<keyword evidence="6" id="KW-1185">Reference proteome</keyword>
<dbReference type="EMBL" id="JANBPT010000495">
    <property type="protein sequence ID" value="KAJ1918738.1"/>
    <property type="molecule type" value="Genomic_DNA"/>
</dbReference>
<sequence>MMLHDNKWSSVPSTPAPNGAPAAMAPLASGAPDQFIDTYGYGDPSADPSAPLHSQPIYMNSLAVRNDGMEPPRPASAIGTYGASSRLEGGAIRGSLPVPDHRRYGHESAPYAVPFMGSPYSPAFGGLRKRRTDTVGFSVEAGPYFTSTRQLLTLYSLDHTMKYTPNLHAKIDRGFFQADNDWTCYRRNYFQVSAAFNLATSAGPIMDPDMPCLVEADGRYHNVTQFSVGLSAKVSSSEKKIDLVQHTPKRDKGPQTTPDVRPLRAGGNLSLSSVGSNSAIVTYERIQFKTATANNGKRRAAQQYYVLQVELYAKCDNGQRYKVATTQSANLVVRGRSPGHYADSAAHDRMPPYPFLGHPASFDERYMTVGGPYHAGMATAAAGTAPPGAYPSYSTFPSYQSSPMLMGPGGSNHGTATPGATFPASAYLLSAAAAAAASHGNPADSKSSVVTGGHGGDVFADHNGGQHHQHPLPPMGHEGNNDGAHGSSGLNIQGMGPGSVDPWGRRIMSDSFSHMDGYHTGHGEDGSAAAAAAAGYGSADPHNGAYGYPEEFVYGPGVGGGEPQGHHAADYGYYQ</sequence>
<name>A0A9W7ZYD5_9FUNG</name>
<evidence type="ECO:0000256" key="3">
    <source>
        <dbReference type="SAM" id="MobiDB-lite"/>
    </source>
</evidence>
<dbReference type="AlphaFoldDB" id="A0A9W7ZYD5"/>
<evidence type="ECO:0000313" key="5">
    <source>
        <dbReference type="EMBL" id="KAJ1918738.1"/>
    </source>
</evidence>
<comment type="caution">
    <text evidence="5">The sequence shown here is derived from an EMBL/GenBank/DDBJ whole genome shotgun (WGS) entry which is preliminary data.</text>
</comment>
<gene>
    <name evidence="5" type="ORF">IWQ60_007425</name>
</gene>
<dbReference type="Gene3D" id="2.60.40.1390">
    <property type="entry name" value="NDT80 DNA-binding domain"/>
    <property type="match status" value="1"/>
</dbReference>
<feature type="compositionally biased region" description="Low complexity" evidence="3">
    <location>
        <begin position="16"/>
        <end position="27"/>
    </location>
</feature>
<dbReference type="InterPro" id="IPR008967">
    <property type="entry name" value="p53-like_TF_DNA-bd_sf"/>
</dbReference>
<dbReference type="GO" id="GO:0051321">
    <property type="term" value="P:meiotic cell cycle"/>
    <property type="evidence" value="ECO:0007669"/>
    <property type="project" value="TreeGrafter"/>
</dbReference>
<dbReference type="GO" id="GO:0003700">
    <property type="term" value="F:DNA-binding transcription factor activity"/>
    <property type="evidence" value="ECO:0007669"/>
    <property type="project" value="UniProtKB-UniRule"/>
</dbReference>
<dbReference type="GO" id="GO:0003677">
    <property type="term" value="F:DNA binding"/>
    <property type="evidence" value="ECO:0007669"/>
    <property type="project" value="UniProtKB-KW"/>
</dbReference>
<accession>A0A9W7ZYD5</accession>
<evidence type="ECO:0000313" key="6">
    <source>
        <dbReference type="Proteomes" id="UP001150569"/>
    </source>
</evidence>